<dbReference type="InterPro" id="IPR057670">
    <property type="entry name" value="SH3_retrovirus"/>
</dbReference>
<gene>
    <name evidence="2" type="ORF">P3X46_034113</name>
</gene>
<feature type="domain" description="Retroviral polymerase SH3-like" evidence="1">
    <location>
        <begin position="1"/>
        <end position="49"/>
    </location>
</feature>
<accession>A0ABQ9K8W1</accession>
<comment type="caution">
    <text evidence="2">The sequence shown here is derived from an EMBL/GenBank/DDBJ whole genome shotgun (WGS) entry which is preliminary data.</text>
</comment>
<proteinExistence type="predicted"/>
<evidence type="ECO:0000313" key="2">
    <source>
        <dbReference type="EMBL" id="KAJ9129110.1"/>
    </source>
</evidence>
<sequence length="82" mass="9518">KFNSKTNKGIFLGYSTSSKAYRVFNKRTLVVEELMYVVFDEANPFGPRKDMCCDYDVVGNLDKLTLKDLNLVEFKINTWKIP</sequence>
<reference evidence="2 3" key="1">
    <citation type="journal article" date="2023" name="Plant Biotechnol. J.">
        <title>Chromosome-level wild Hevea brasiliensis genome provides new tools for genomic-assisted breeding and valuable loci to elevate rubber yield.</title>
        <authorList>
            <person name="Cheng H."/>
            <person name="Song X."/>
            <person name="Hu Y."/>
            <person name="Wu T."/>
            <person name="Yang Q."/>
            <person name="An Z."/>
            <person name="Feng S."/>
            <person name="Deng Z."/>
            <person name="Wu W."/>
            <person name="Zeng X."/>
            <person name="Tu M."/>
            <person name="Wang X."/>
            <person name="Huang H."/>
        </authorList>
    </citation>
    <scope>NUCLEOTIDE SEQUENCE [LARGE SCALE GENOMIC DNA]</scope>
    <source>
        <strain evidence="2">MT/VB/25A 57/8</strain>
    </source>
</reference>
<organism evidence="2 3">
    <name type="scientific">Hevea brasiliensis</name>
    <name type="common">Para rubber tree</name>
    <name type="synonym">Siphonia brasiliensis</name>
    <dbReference type="NCBI Taxonomy" id="3981"/>
    <lineage>
        <taxon>Eukaryota</taxon>
        <taxon>Viridiplantae</taxon>
        <taxon>Streptophyta</taxon>
        <taxon>Embryophyta</taxon>
        <taxon>Tracheophyta</taxon>
        <taxon>Spermatophyta</taxon>
        <taxon>Magnoliopsida</taxon>
        <taxon>eudicotyledons</taxon>
        <taxon>Gunneridae</taxon>
        <taxon>Pentapetalae</taxon>
        <taxon>rosids</taxon>
        <taxon>fabids</taxon>
        <taxon>Malpighiales</taxon>
        <taxon>Euphorbiaceae</taxon>
        <taxon>Crotonoideae</taxon>
        <taxon>Micrandreae</taxon>
        <taxon>Hevea</taxon>
    </lineage>
</organism>
<name>A0ABQ9K8W1_HEVBR</name>
<dbReference type="Pfam" id="PF25597">
    <property type="entry name" value="SH3_retrovirus"/>
    <property type="match status" value="1"/>
</dbReference>
<dbReference type="EMBL" id="JARPOI010000255">
    <property type="protein sequence ID" value="KAJ9129110.1"/>
    <property type="molecule type" value="Genomic_DNA"/>
</dbReference>
<keyword evidence="3" id="KW-1185">Reference proteome</keyword>
<dbReference type="Proteomes" id="UP001174677">
    <property type="component" value="Unassembled WGS sequence"/>
</dbReference>
<evidence type="ECO:0000259" key="1">
    <source>
        <dbReference type="Pfam" id="PF25597"/>
    </source>
</evidence>
<evidence type="ECO:0000313" key="3">
    <source>
        <dbReference type="Proteomes" id="UP001174677"/>
    </source>
</evidence>
<feature type="non-terminal residue" evidence="2">
    <location>
        <position position="1"/>
    </location>
</feature>
<protein>
    <recommendedName>
        <fullName evidence="1">Retroviral polymerase SH3-like domain-containing protein</fullName>
    </recommendedName>
</protein>